<accession>A0ABW9Z5S4</accession>
<protein>
    <recommendedName>
        <fullName evidence="3">Restriction endonuclease</fullName>
    </recommendedName>
</protein>
<evidence type="ECO:0000313" key="2">
    <source>
        <dbReference type="Proteomes" id="UP000798602"/>
    </source>
</evidence>
<evidence type="ECO:0000313" key="1">
    <source>
        <dbReference type="EMBL" id="NBL64051.1"/>
    </source>
</evidence>
<dbReference type="Pfam" id="PF22507">
    <property type="entry name" value="DUF6994"/>
    <property type="match status" value="1"/>
</dbReference>
<evidence type="ECO:0008006" key="3">
    <source>
        <dbReference type="Google" id="ProtNLM"/>
    </source>
</evidence>
<dbReference type="InterPro" id="IPR054263">
    <property type="entry name" value="DUF6994"/>
</dbReference>
<organism evidence="1 2">
    <name type="scientific">Flavobacterium ichthyis</name>
    <dbReference type="NCBI Taxonomy" id="2698827"/>
    <lineage>
        <taxon>Bacteria</taxon>
        <taxon>Pseudomonadati</taxon>
        <taxon>Bacteroidota</taxon>
        <taxon>Flavobacteriia</taxon>
        <taxon>Flavobacteriales</taxon>
        <taxon>Flavobacteriaceae</taxon>
        <taxon>Flavobacterium</taxon>
    </lineage>
</organism>
<gene>
    <name evidence="1" type="ORF">GV828_02420</name>
</gene>
<comment type="caution">
    <text evidence="1">The sequence shown here is derived from an EMBL/GenBank/DDBJ whole genome shotgun (WGS) entry which is preliminary data.</text>
</comment>
<proteinExistence type="predicted"/>
<sequence>MLIDTTFNVYTDANGGDPDRTSPTLRSYHKILWSKPLPNGKTLELDNKKSGAYLYHKSELGEFNLGSDAITHSYRNQTRKQWLIKQISNEVNELFDIGSTIGAYTLFPKNKIDNKFTINQARGVNSLIDDRFDLTLECIRLFYEGQQSPLYDTLLRYENFFNLFVNFKGYIDFFLLNDLVDESENIRFYLPFDNFKTKPTFTSVDEYLVYKKNVTDFINARNKRIDNYANKQTTEQNASH</sequence>
<dbReference type="Proteomes" id="UP000798602">
    <property type="component" value="Unassembled WGS sequence"/>
</dbReference>
<dbReference type="EMBL" id="JAABLM010000002">
    <property type="protein sequence ID" value="NBL64051.1"/>
    <property type="molecule type" value="Genomic_DNA"/>
</dbReference>
<keyword evidence="2" id="KW-1185">Reference proteome</keyword>
<name>A0ABW9Z5S4_9FLAO</name>
<dbReference type="RefSeq" id="WP_166535873.1">
    <property type="nucleotide sequence ID" value="NZ_JAABLM010000002.1"/>
</dbReference>
<reference evidence="2" key="1">
    <citation type="submission" date="2020-01" db="EMBL/GenBank/DDBJ databases">
        <title>Sphingomonas sp. strain CSW-10.</title>
        <authorList>
            <person name="Chen W.-M."/>
        </authorList>
    </citation>
    <scope>NUCLEOTIDE SEQUENCE [LARGE SCALE GENOMIC DNA]</scope>
    <source>
        <strain evidence="2">NST-5</strain>
    </source>
</reference>